<accession>A0ABV5URC0</accession>
<dbReference type="EMBL" id="JBHMBH010000019">
    <property type="protein sequence ID" value="MFB9714049.1"/>
    <property type="molecule type" value="Genomic_DNA"/>
</dbReference>
<keyword evidence="2" id="KW-1185">Reference proteome</keyword>
<comment type="caution">
    <text evidence="1">The sequence shown here is derived from an EMBL/GenBank/DDBJ whole genome shotgun (WGS) entry which is preliminary data.</text>
</comment>
<dbReference type="RefSeq" id="WP_345042979.1">
    <property type="nucleotide sequence ID" value="NZ_BAABED010000001.1"/>
</dbReference>
<evidence type="ECO:0000313" key="2">
    <source>
        <dbReference type="Proteomes" id="UP001589536"/>
    </source>
</evidence>
<proteinExistence type="predicted"/>
<name>A0ABV5URC0_9MICC</name>
<gene>
    <name evidence="1" type="ORF">ACFFPI_07745</name>
</gene>
<dbReference type="Proteomes" id="UP001589536">
    <property type="component" value="Unassembled WGS sequence"/>
</dbReference>
<protein>
    <submittedName>
        <fullName evidence="1">Uncharacterized protein</fullName>
    </submittedName>
</protein>
<reference evidence="1 2" key="1">
    <citation type="submission" date="2024-09" db="EMBL/GenBank/DDBJ databases">
        <authorList>
            <person name="Sun Q."/>
            <person name="Mori K."/>
        </authorList>
    </citation>
    <scope>NUCLEOTIDE SEQUENCE [LARGE SCALE GENOMIC DNA]</scope>
    <source>
        <strain evidence="1 2">JCM 13519</strain>
    </source>
</reference>
<organism evidence="1 2">
    <name type="scientific">Arthrobacter methylotrophus</name>
    <dbReference type="NCBI Taxonomy" id="121291"/>
    <lineage>
        <taxon>Bacteria</taxon>
        <taxon>Bacillati</taxon>
        <taxon>Actinomycetota</taxon>
        <taxon>Actinomycetes</taxon>
        <taxon>Micrococcales</taxon>
        <taxon>Micrococcaceae</taxon>
        <taxon>Arthrobacter</taxon>
    </lineage>
</organism>
<evidence type="ECO:0000313" key="1">
    <source>
        <dbReference type="EMBL" id="MFB9714049.1"/>
    </source>
</evidence>
<sequence length="183" mass="19658">MRTLDRKYLAANPAGDEKAAISLSVPVPTSVEVPANPDGTRPRITLKATGDTYALVLAALQHLHEDDGDELFEALVFDVVTEEEMEAFTSMEEAAPLLAERVHEVSAPFRTFTWNAALIIEGAAGEEQESSVDFELITPSLGVGIPAITAMTKPQTLTNVAITFSPVIDEDEDYAGNEVLVVS</sequence>